<proteinExistence type="predicted"/>
<accession>A0ABS1BQW2</accession>
<evidence type="ECO:0000313" key="2">
    <source>
        <dbReference type="EMBL" id="MBK0395666.1"/>
    </source>
</evidence>
<keyword evidence="3" id="KW-1185">Reference proteome</keyword>
<reference evidence="2 3" key="1">
    <citation type="journal article" date="2021" name="Pathogens">
        <title>Isolation and Characterization of Kingella bonacorsii sp. nov., A Novel Kingella Species Detected in a Stable Periodontitis Subject.</title>
        <authorList>
            <person name="Antezack A."/>
            <person name="Boxberger M."/>
            <person name="Rolland C."/>
            <person name="Monnet-Corti V."/>
            <person name="La Scola B."/>
        </authorList>
    </citation>
    <scope>NUCLEOTIDE SEQUENCE [LARGE SCALE GENOMIC DNA]</scope>
    <source>
        <strain evidence="2 3">Marseille-Q4569</strain>
    </source>
</reference>
<dbReference type="EMBL" id="JAEHNZ010000001">
    <property type="protein sequence ID" value="MBK0395666.1"/>
    <property type="molecule type" value="Genomic_DNA"/>
</dbReference>
<organism evidence="2 3">
    <name type="scientific">Kingella bonacorsii</name>
    <dbReference type="NCBI Taxonomy" id="2796361"/>
    <lineage>
        <taxon>Bacteria</taxon>
        <taxon>Pseudomonadati</taxon>
        <taxon>Pseudomonadota</taxon>
        <taxon>Betaproteobacteria</taxon>
        <taxon>Neisseriales</taxon>
        <taxon>Neisseriaceae</taxon>
        <taxon>Kingella</taxon>
    </lineage>
</organism>
<comment type="caution">
    <text evidence="2">The sequence shown here is derived from an EMBL/GenBank/DDBJ whole genome shotgun (WGS) entry which is preliminary data.</text>
</comment>
<evidence type="ECO:0000256" key="1">
    <source>
        <dbReference type="SAM" id="MobiDB-lite"/>
    </source>
</evidence>
<protein>
    <submittedName>
        <fullName evidence="2">Hemagglutinin repeat-containing protein</fullName>
    </submittedName>
</protein>
<feature type="compositionally biased region" description="Polar residues" evidence="1">
    <location>
        <begin position="1"/>
        <end position="15"/>
    </location>
</feature>
<name>A0ABS1BQW2_9NEIS</name>
<dbReference type="Proteomes" id="UP000614058">
    <property type="component" value="Unassembled WGS sequence"/>
</dbReference>
<evidence type="ECO:0000313" key="3">
    <source>
        <dbReference type="Proteomes" id="UP000614058"/>
    </source>
</evidence>
<sequence>MGDKGSQTVIRSGDTSLGGAQVIGKGIRADADSRNLNIERV</sequence>
<feature type="region of interest" description="Disordered" evidence="1">
    <location>
        <begin position="1"/>
        <end position="22"/>
    </location>
</feature>
<dbReference type="Pfam" id="PF13332">
    <property type="entry name" value="Fil_haemagg_2"/>
    <property type="match status" value="1"/>
</dbReference>
<dbReference type="InterPro" id="IPR025157">
    <property type="entry name" value="Hemagglutinin_rpt"/>
</dbReference>
<gene>
    <name evidence="2" type="ORF">JDW22_03470</name>
</gene>